<evidence type="ECO:0000256" key="5">
    <source>
        <dbReference type="SAM" id="MobiDB-lite"/>
    </source>
</evidence>
<dbReference type="Proteomes" id="UP000186879">
    <property type="component" value="Chromosome"/>
</dbReference>
<keyword evidence="4" id="KW-0720">Serine protease</keyword>
<feature type="transmembrane region" description="Helical" evidence="6">
    <location>
        <begin position="80"/>
        <end position="102"/>
    </location>
</feature>
<dbReference type="EMBL" id="CP017921">
    <property type="protein sequence ID" value="APH38492.1"/>
    <property type="molecule type" value="Genomic_DNA"/>
</dbReference>
<feature type="region of interest" description="Disordered" evidence="5">
    <location>
        <begin position="1"/>
        <end position="72"/>
    </location>
</feature>
<keyword evidence="6" id="KW-0472">Membrane</keyword>
<keyword evidence="2" id="KW-0645">Protease</keyword>
<evidence type="ECO:0000313" key="10">
    <source>
        <dbReference type="EMBL" id="SDW10680.1"/>
    </source>
</evidence>
<evidence type="ECO:0000313" key="13">
    <source>
        <dbReference type="Proteomes" id="UP000267921"/>
    </source>
</evidence>
<dbReference type="Gene3D" id="6.20.330.10">
    <property type="match status" value="1"/>
</dbReference>
<dbReference type="NCBIfam" id="TIGR00706">
    <property type="entry name" value="SppA_dom"/>
    <property type="match status" value="1"/>
</dbReference>
<dbReference type="PANTHER" id="PTHR42987:SF4">
    <property type="entry name" value="PROTEASE SOHB-RELATED"/>
    <property type="match status" value="1"/>
</dbReference>
<sequence length="376" mass="40827">MNENDPTNNDEGENLSGREQFLAGSDKSLYTELEDEPYEEPLQEQPVSGSPPLSPPDEPGKGRMDVSPTPPEKKSNFGKYAALIVVLLFIIGSSFAIIYYSAGGDFYSSNDRVAVIYIQGTMLTGSVPSGFGYATSEDISASIRKAVDDNSVKAIVLRVNSGGGSGSASEEINTEIRKAQQAGVPVVTSMGDVAASAAYHVSSSTDLIVANRNTMTGSIGVIWTFRNMSAYYEEEGIDFHVAKSGEFKDMGGTWRGLTDEEKEYADRVIMENYNLFVQDVAQGRNMTVSEVKDIADGRIYTGVSAKHIGLIDEYGNLYDAIDRAAVMGGIEGEPSIYYVNKPSITNLLFGSEVQNDNMVENFVSYYEKSPFGKLAY</sequence>
<dbReference type="STRING" id="2177.BHR79_02630"/>
<evidence type="ECO:0000313" key="12">
    <source>
        <dbReference type="Proteomes" id="UP000198669"/>
    </source>
</evidence>
<dbReference type="InterPro" id="IPR002142">
    <property type="entry name" value="Peptidase_S49"/>
</dbReference>
<gene>
    <name evidence="9" type="primary">sppA</name>
    <name evidence="8" type="ORF">BHR79_02630</name>
    <name evidence="9" type="ORF">EFE40_00150</name>
    <name evidence="10" type="ORF">SAMN04515625_0353</name>
</gene>
<feature type="domain" description="Peptidase S49" evidence="7">
    <location>
        <begin position="179"/>
        <end position="326"/>
    </location>
</feature>
<dbReference type="InterPro" id="IPR006034">
    <property type="entry name" value="Asparaginase/glutaminase-like"/>
</dbReference>
<evidence type="ECO:0000313" key="11">
    <source>
        <dbReference type="Proteomes" id="UP000186879"/>
    </source>
</evidence>
<reference evidence="8 11" key="1">
    <citation type="submission" date="2016-10" db="EMBL/GenBank/DDBJ databases">
        <title>Methanohalophilus halophilus.</title>
        <authorList>
            <person name="L'haridon S."/>
        </authorList>
    </citation>
    <scope>NUCLEOTIDE SEQUENCE [LARGE SCALE GENOMIC DNA]</scope>
    <source>
        <strain evidence="8 11">Z-7982</strain>
    </source>
</reference>
<proteinExistence type="inferred from homology"/>
<accession>A0A1L3Q0U5</accession>
<dbReference type="SUPFAM" id="SSF52096">
    <property type="entry name" value="ClpP/crotonase"/>
    <property type="match status" value="1"/>
</dbReference>
<dbReference type="PIRSF" id="PIRSF500176">
    <property type="entry name" value="L_ASNase"/>
    <property type="match status" value="1"/>
</dbReference>
<comment type="similarity">
    <text evidence="1">Belongs to the peptidase S49 family.</text>
</comment>
<evidence type="ECO:0000256" key="6">
    <source>
        <dbReference type="SAM" id="Phobius"/>
    </source>
</evidence>
<evidence type="ECO:0000313" key="9">
    <source>
        <dbReference type="EMBL" id="RNI10631.1"/>
    </source>
</evidence>
<feature type="transmembrane region" description="Helical" evidence="6">
    <location>
        <begin position="114"/>
        <end position="135"/>
    </location>
</feature>
<reference evidence="9 13" key="3">
    <citation type="submission" date="2018-10" db="EMBL/GenBank/DDBJ databases">
        <title>Cultivation of a novel Methanohalophilus strain from Kebrit Deep of the Red Sea and a genomic comparison of members of the genus Methanohalophilus.</title>
        <authorList>
            <person name="Guan Y."/>
            <person name="Ngugi D.K."/>
            <person name="Stingl U."/>
        </authorList>
    </citation>
    <scope>NUCLEOTIDE SEQUENCE [LARGE SCALE GENOMIC DNA]</scope>
    <source>
        <strain evidence="9 13">DSM 3094</strain>
    </source>
</reference>
<name>A0A1L3Q0U5_9EURY</name>
<evidence type="ECO:0000256" key="2">
    <source>
        <dbReference type="ARBA" id="ARBA00022670"/>
    </source>
</evidence>
<keyword evidence="3" id="KW-0378">Hydrolase</keyword>
<dbReference type="GO" id="GO:0008236">
    <property type="term" value="F:serine-type peptidase activity"/>
    <property type="evidence" value="ECO:0007669"/>
    <property type="project" value="UniProtKB-KW"/>
</dbReference>
<dbReference type="AlphaFoldDB" id="A0A1L3Q0U5"/>
<dbReference type="InterPro" id="IPR004635">
    <property type="entry name" value="Pept_S49_SppA"/>
</dbReference>
<dbReference type="InterPro" id="IPR047272">
    <property type="entry name" value="S49_SppA_C"/>
</dbReference>
<dbReference type="RefSeq" id="WP_072560903.1">
    <property type="nucleotide sequence ID" value="NZ_CP017921.1"/>
</dbReference>
<reference evidence="10 12" key="2">
    <citation type="submission" date="2016-10" db="EMBL/GenBank/DDBJ databases">
        <authorList>
            <person name="de Groot N.N."/>
        </authorList>
    </citation>
    <scope>NUCLEOTIDE SEQUENCE [LARGE SCALE GENOMIC DNA]</scope>
    <source>
        <strain evidence="10 12">Z-7982</strain>
    </source>
</reference>
<organism evidence="8 11">
    <name type="scientific">Methanohalophilus halophilus</name>
    <dbReference type="NCBI Taxonomy" id="2177"/>
    <lineage>
        <taxon>Archaea</taxon>
        <taxon>Methanobacteriati</taxon>
        <taxon>Methanobacteriota</taxon>
        <taxon>Stenosarchaea group</taxon>
        <taxon>Methanomicrobia</taxon>
        <taxon>Methanosarcinales</taxon>
        <taxon>Methanosarcinaceae</taxon>
        <taxon>Methanohalophilus</taxon>
    </lineage>
</organism>
<dbReference type="OrthoDB" id="31107at2157"/>
<dbReference type="PIRSF" id="PIRSF001220">
    <property type="entry name" value="L-ASNase_gatD"/>
    <property type="match status" value="1"/>
</dbReference>
<feature type="compositionally biased region" description="Acidic residues" evidence="5">
    <location>
        <begin position="32"/>
        <end position="42"/>
    </location>
</feature>
<evidence type="ECO:0000256" key="3">
    <source>
        <dbReference type="ARBA" id="ARBA00022801"/>
    </source>
</evidence>
<dbReference type="Proteomes" id="UP000267921">
    <property type="component" value="Unassembled WGS sequence"/>
</dbReference>
<dbReference type="Gene3D" id="3.90.226.10">
    <property type="entry name" value="2-enoyl-CoA Hydratase, Chain A, domain 1"/>
    <property type="match status" value="1"/>
</dbReference>
<dbReference type="EMBL" id="FNMU01000001">
    <property type="protein sequence ID" value="SDW10680.1"/>
    <property type="molecule type" value="Genomic_DNA"/>
</dbReference>
<protein>
    <submittedName>
        <fullName evidence="8 10">Peptidase</fullName>
    </submittedName>
    <submittedName>
        <fullName evidence="9">Signal peptide peptidase SppA</fullName>
    </submittedName>
</protein>
<dbReference type="InterPro" id="IPR029045">
    <property type="entry name" value="ClpP/crotonase-like_dom_sf"/>
</dbReference>
<dbReference type="PANTHER" id="PTHR42987">
    <property type="entry name" value="PEPTIDASE S49"/>
    <property type="match status" value="1"/>
</dbReference>
<evidence type="ECO:0000256" key="1">
    <source>
        <dbReference type="ARBA" id="ARBA00008683"/>
    </source>
</evidence>
<dbReference type="GeneID" id="30582618"/>
<evidence type="ECO:0000259" key="7">
    <source>
        <dbReference type="Pfam" id="PF01343"/>
    </source>
</evidence>
<dbReference type="KEGG" id="mhaz:BHR79_02630"/>
<evidence type="ECO:0000256" key="4">
    <source>
        <dbReference type="ARBA" id="ARBA00022825"/>
    </source>
</evidence>
<dbReference type="Pfam" id="PF01343">
    <property type="entry name" value="Peptidase_S49"/>
    <property type="match status" value="1"/>
</dbReference>
<keyword evidence="6" id="KW-1133">Transmembrane helix</keyword>
<evidence type="ECO:0000313" key="8">
    <source>
        <dbReference type="EMBL" id="APH38492.1"/>
    </source>
</evidence>
<dbReference type="EMBL" id="RJJG01000001">
    <property type="protein sequence ID" value="RNI10631.1"/>
    <property type="molecule type" value="Genomic_DNA"/>
</dbReference>
<keyword evidence="6" id="KW-0812">Transmembrane</keyword>
<dbReference type="CDD" id="cd07023">
    <property type="entry name" value="S49_Sppa_N_C"/>
    <property type="match status" value="1"/>
</dbReference>
<dbReference type="Proteomes" id="UP000198669">
    <property type="component" value="Unassembled WGS sequence"/>
</dbReference>
<keyword evidence="11" id="KW-1185">Reference proteome</keyword>
<dbReference type="GO" id="GO:0006508">
    <property type="term" value="P:proteolysis"/>
    <property type="evidence" value="ECO:0007669"/>
    <property type="project" value="UniProtKB-KW"/>
</dbReference>